<gene>
    <name evidence="2" type="ORF">HDK90DRAFT_461666</name>
</gene>
<sequence length="454" mass="49816">MSTAPSNDVSLVSNAPAVAQWTLGNGEQRFLGDESPSPAFLDLSFDEKSLCMYCRLRVAVKLKSSDKKAPLYHLLEPRHFLDLEALNGFVPEHVVSAFVRGDKCSTSGDIVGLRMTLHSPGFVVGPKDPTSPKTPASRKILEHLFSLGQATNIIVYLPSSAFNATRFEHMRSSLLQGLLKFDRRIIDTLYAGGGGRPLHDLKDLSALDSPEGPEENLPSYAEAALLKPQASRRRKREAASPGPHQDGHLSAKKPREVGSAEHSQKSASQGTEAKEPWQLALADQATQVALLVEQVAALQKELHARRISTADAATQTEAPRDLQDQNSTQATEDTVSTVADGIEDRVEMAERSIAALRGAVCQIQGSLPAQLADAVRQAVQESAEACDDHVARELEELRDEIDADTRHEFEDQFIGVKMEMEDFVREELRDVEENIKNSVKHAVRTATLEIDFEE</sequence>
<dbReference type="Proteomes" id="UP001492380">
    <property type="component" value="Unassembled WGS sequence"/>
</dbReference>
<feature type="region of interest" description="Disordered" evidence="1">
    <location>
        <begin position="309"/>
        <end position="336"/>
    </location>
</feature>
<proteinExistence type="predicted"/>
<comment type="caution">
    <text evidence="2">The sequence shown here is derived from an EMBL/GenBank/DDBJ whole genome shotgun (WGS) entry which is preliminary data.</text>
</comment>
<evidence type="ECO:0000313" key="2">
    <source>
        <dbReference type="EMBL" id="KAK8246868.1"/>
    </source>
</evidence>
<keyword evidence="3" id="KW-1185">Reference proteome</keyword>
<protein>
    <submittedName>
        <fullName evidence="2">Uncharacterized protein</fullName>
    </submittedName>
</protein>
<reference evidence="2 3" key="1">
    <citation type="submission" date="2024-04" db="EMBL/GenBank/DDBJ databases">
        <title>Phyllosticta paracitricarpa is synonymous to the EU quarantine fungus P. citricarpa based on phylogenomic analyses.</title>
        <authorList>
            <consortium name="Lawrence Berkeley National Laboratory"/>
            <person name="Van Ingen-Buijs V.A."/>
            <person name="Van Westerhoven A.C."/>
            <person name="Haridas S."/>
            <person name="Skiadas P."/>
            <person name="Martin F."/>
            <person name="Groenewald J.Z."/>
            <person name="Crous P.W."/>
            <person name="Seidl M.F."/>
        </authorList>
    </citation>
    <scope>NUCLEOTIDE SEQUENCE [LARGE SCALE GENOMIC DNA]</scope>
    <source>
        <strain evidence="2 3">CBS 123374</strain>
    </source>
</reference>
<feature type="compositionally biased region" description="Basic and acidic residues" evidence="1">
    <location>
        <begin position="245"/>
        <end position="264"/>
    </location>
</feature>
<organism evidence="2 3">
    <name type="scientific">Phyllosticta capitalensis</name>
    <dbReference type="NCBI Taxonomy" id="121624"/>
    <lineage>
        <taxon>Eukaryota</taxon>
        <taxon>Fungi</taxon>
        <taxon>Dikarya</taxon>
        <taxon>Ascomycota</taxon>
        <taxon>Pezizomycotina</taxon>
        <taxon>Dothideomycetes</taxon>
        <taxon>Dothideomycetes incertae sedis</taxon>
        <taxon>Botryosphaeriales</taxon>
        <taxon>Phyllostictaceae</taxon>
        <taxon>Phyllosticta</taxon>
    </lineage>
</organism>
<dbReference type="EMBL" id="JBBWRZ010000001">
    <property type="protein sequence ID" value="KAK8246868.1"/>
    <property type="molecule type" value="Genomic_DNA"/>
</dbReference>
<name>A0ABR1Z391_9PEZI</name>
<accession>A0ABR1Z391</accession>
<feature type="compositionally biased region" description="Polar residues" evidence="1">
    <location>
        <begin position="324"/>
        <end position="336"/>
    </location>
</feature>
<evidence type="ECO:0000256" key="1">
    <source>
        <dbReference type="SAM" id="MobiDB-lite"/>
    </source>
</evidence>
<evidence type="ECO:0000313" key="3">
    <source>
        <dbReference type="Proteomes" id="UP001492380"/>
    </source>
</evidence>
<feature type="region of interest" description="Disordered" evidence="1">
    <location>
        <begin position="227"/>
        <end position="274"/>
    </location>
</feature>